<keyword evidence="2" id="KW-1185">Reference proteome</keyword>
<dbReference type="Proteomes" id="UP000199163">
    <property type="component" value="Unassembled WGS sequence"/>
</dbReference>
<organism evidence="1 2">
    <name type="scientific">Alteribacillus persepolensis</name>
    <dbReference type="NCBI Taxonomy" id="568899"/>
    <lineage>
        <taxon>Bacteria</taxon>
        <taxon>Bacillati</taxon>
        <taxon>Bacillota</taxon>
        <taxon>Bacilli</taxon>
        <taxon>Bacillales</taxon>
        <taxon>Bacillaceae</taxon>
        <taxon>Alteribacillus</taxon>
    </lineage>
</organism>
<dbReference type="EMBL" id="FNDK01000022">
    <property type="protein sequence ID" value="SDI11192.1"/>
    <property type="molecule type" value="Genomic_DNA"/>
</dbReference>
<dbReference type="STRING" id="568899.SAMN05192534_1224"/>
<sequence>MNNQKIQGERCVLCDQEKKEGIHILEAFLCKECERELVKLEPEHPTYAEKIKKLRKLKSQRLLS</sequence>
<proteinExistence type="predicted"/>
<evidence type="ECO:0000313" key="1">
    <source>
        <dbReference type="EMBL" id="SDI11192.1"/>
    </source>
</evidence>
<dbReference type="AlphaFoldDB" id="A0A1G8HXA1"/>
<dbReference type="InterPro" id="IPR019700">
    <property type="entry name" value="Sigma-G_inhibitor_Gin"/>
</dbReference>
<protein>
    <submittedName>
        <fullName evidence="1">Inhibitor of sigma-G Gin</fullName>
    </submittedName>
</protein>
<reference evidence="1 2" key="1">
    <citation type="submission" date="2016-10" db="EMBL/GenBank/DDBJ databases">
        <authorList>
            <person name="de Groot N.N."/>
        </authorList>
    </citation>
    <scope>NUCLEOTIDE SEQUENCE [LARGE SCALE GENOMIC DNA]</scope>
    <source>
        <strain evidence="1 2">DSM 21632</strain>
    </source>
</reference>
<gene>
    <name evidence="1" type="ORF">SAMN05192534_1224</name>
</gene>
<dbReference type="Pfam" id="PF10764">
    <property type="entry name" value="Gin"/>
    <property type="match status" value="1"/>
</dbReference>
<evidence type="ECO:0000313" key="2">
    <source>
        <dbReference type="Proteomes" id="UP000199163"/>
    </source>
</evidence>
<name>A0A1G8HXA1_9BACI</name>
<dbReference type="RefSeq" id="WP_175487522.1">
    <property type="nucleotide sequence ID" value="NZ_FNDK01000022.1"/>
</dbReference>
<accession>A0A1G8HXA1</accession>